<evidence type="ECO:0000256" key="1">
    <source>
        <dbReference type="ARBA" id="ARBA00022679"/>
    </source>
</evidence>
<dbReference type="PROSITE" id="PS50994">
    <property type="entry name" value="INTEGRASE"/>
    <property type="match status" value="1"/>
</dbReference>
<name>A0A7K9HPM5_9PICI</name>
<protein>
    <submittedName>
        <fullName evidence="9">PO113 protein</fullName>
    </submittedName>
</protein>
<organism evidence="9 10">
    <name type="scientific">Bucco capensis</name>
    <name type="common">collared puffbird</name>
    <dbReference type="NCBI Taxonomy" id="135168"/>
    <lineage>
        <taxon>Eukaryota</taxon>
        <taxon>Metazoa</taxon>
        <taxon>Chordata</taxon>
        <taxon>Craniata</taxon>
        <taxon>Vertebrata</taxon>
        <taxon>Euteleostomi</taxon>
        <taxon>Archelosauria</taxon>
        <taxon>Archosauria</taxon>
        <taxon>Dinosauria</taxon>
        <taxon>Saurischia</taxon>
        <taxon>Theropoda</taxon>
        <taxon>Coelurosauria</taxon>
        <taxon>Aves</taxon>
        <taxon>Neognathae</taxon>
        <taxon>Neoaves</taxon>
        <taxon>Telluraves</taxon>
        <taxon>Coraciimorphae</taxon>
        <taxon>Piciformes</taxon>
        <taxon>Bucconidae</taxon>
        <taxon>Bucco</taxon>
    </lineage>
</organism>
<keyword evidence="1" id="KW-0808">Transferase</keyword>
<dbReference type="Gene3D" id="3.30.420.10">
    <property type="entry name" value="Ribonuclease H-like superfamily/Ribonuclease H"/>
    <property type="match status" value="2"/>
</dbReference>
<keyword evidence="4" id="KW-0255">Endonuclease</keyword>
<feature type="non-terminal residue" evidence="9">
    <location>
        <position position="1"/>
    </location>
</feature>
<evidence type="ECO:0000256" key="3">
    <source>
        <dbReference type="ARBA" id="ARBA00022722"/>
    </source>
</evidence>
<dbReference type="InterPro" id="IPR012337">
    <property type="entry name" value="RNaseH-like_sf"/>
</dbReference>
<dbReference type="GO" id="GO:0004523">
    <property type="term" value="F:RNA-DNA hybrid ribonuclease activity"/>
    <property type="evidence" value="ECO:0007669"/>
    <property type="project" value="InterPro"/>
</dbReference>
<feature type="domain" description="RNase H type-1" evidence="7">
    <location>
        <begin position="1"/>
        <end position="100"/>
    </location>
</feature>
<dbReference type="GO" id="GO:0035613">
    <property type="term" value="F:RNA stem-loop binding"/>
    <property type="evidence" value="ECO:0007669"/>
    <property type="project" value="TreeGrafter"/>
</dbReference>
<dbReference type="Pfam" id="PF00665">
    <property type="entry name" value="rve"/>
    <property type="match status" value="1"/>
</dbReference>
<evidence type="ECO:0000313" key="10">
    <source>
        <dbReference type="Proteomes" id="UP000534107"/>
    </source>
</evidence>
<keyword evidence="2" id="KW-0548">Nucleotidyltransferase</keyword>
<dbReference type="PROSITE" id="PS50879">
    <property type="entry name" value="RNASE_H_1"/>
    <property type="match status" value="1"/>
</dbReference>
<evidence type="ECO:0000256" key="6">
    <source>
        <dbReference type="ARBA" id="ARBA00022918"/>
    </source>
</evidence>
<evidence type="ECO:0000259" key="7">
    <source>
        <dbReference type="PROSITE" id="PS50879"/>
    </source>
</evidence>
<evidence type="ECO:0000259" key="8">
    <source>
        <dbReference type="PROSITE" id="PS50994"/>
    </source>
</evidence>
<dbReference type="AlphaFoldDB" id="A0A7K9HPM5"/>
<dbReference type="EMBL" id="VWZO01009437">
    <property type="protein sequence ID" value="NXH15010.1"/>
    <property type="molecule type" value="Genomic_DNA"/>
</dbReference>
<keyword evidence="5" id="KW-0378">Hydrolase</keyword>
<accession>A0A7K9HPM5</accession>
<dbReference type="Proteomes" id="UP000534107">
    <property type="component" value="Unassembled WGS sequence"/>
</dbReference>
<evidence type="ECO:0000256" key="4">
    <source>
        <dbReference type="ARBA" id="ARBA00022759"/>
    </source>
</evidence>
<dbReference type="GO" id="GO:0003964">
    <property type="term" value="F:RNA-directed DNA polymerase activity"/>
    <property type="evidence" value="ECO:0007669"/>
    <property type="project" value="UniProtKB-KW"/>
</dbReference>
<dbReference type="InterPro" id="IPR036397">
    <property type="entry name" value="RNaseH_sf"/>
</dbReference>
<dbReference type="PANTHER" id="PTHR41694">
    <property type="entry name" value="ENDOGENOUS RETROVIRUS GROUP K MEMBER POL PROTEIN"/>
    <property type="match status" value="1"/>
</dbReference>
<dbReference type="InterPro" id="IPR002156">
    <property type="entry name" value="RNaseH_domain"/>
</dbReference>
<feature type="domain" description="Integrase catalytic" evidence="8">
    <location>
        <begin position="157"/>
        <end position="271"/>
    </location>
</feature>
<evidence type="ECO:0000256" key="5">
    <source>
        <dbReference type="ARBA" id="ARBA00022801"/>
    </source>
</evidence>
<gene>
    <name evidence="9" type="primary">Hervk</name>
    <name evidence="9" type="ORF">BUCCAP_R12953</name>
</gene>
<sequence>GSPQIIELFAVVLVFKRWSAPINIITDSAYVAGLVLRLEHSFLKEVSNETLFVLLWELKWLPDNRAHSYFIQHIRSQTSLCGPISDGNPLADKLAGAVVVPDHFAQAQLSHEFYHQNTSSNNSKRQTCQARRRGGGCSSLLCVSEPPWLPPPIPATGGVNPRGLSCLEIWQTDVTHIPEFGKLKYVHVSVDTFSICVYASVHAGEKVRDVCRHFVMPKSIKTDNGPGYVAHKTQFFQQWGIQHTTGIPHSPTGQAITERTHGTLKSVLQKQ</sequence>
<dbReference type="GO" id="GO:0015074">
    <property type="term" value="P:DNA integration"/>
    <property type="evidence" value="ECO:0007669"/>
    <property type="project" value="InterPro"/>
</dbReference>
<dbReference type="SUPFAM" id="SSF53098">
    <property type="entry name" value="Ribonuclease H-like"/>
    <property type="match status" value="2"/>
</dbReference>
<keyword evidence="10" id="KW-1185">Reference proteome</keyword>
<keyword evidence="6" id="KW-0695">RNA-directed DNA polymerase</keyword>
<feature type="non-terminal residue" evidence="9">
    <location>
        <position position="271"/>
    </location>
</feature>
<comment type="caution">
    <text evidence="9">The sequence shown here is derived from an EMBL/GenBank/DDBJ whole genome shotgun (WGS) entry which is preliminary data.</text>
</comment>
<reference evidence="9 10" key="1">
    <citation type="submission" date="2019-09" db="EMBL/GenBank/DDBJ databases">
        <title>Bird 10,000 Genomes (B10K) Project - Family phase.</title>
        <authorList>
            <person name="Zhang G."/>
        </authorList>
    </citation>
    <scope>NUCLEOTIDE SEQUENCE [LARGE SCALE GENOMIC DNA]</scope>
    <source>
        <strain evidence="9">B10K-DU-001-16</strain>
        <tissue evidence="9">Muscle</tissue>
    </source>
</reference>
<evidence type="ECO:0000313" key="9">
    <source>
        <dbReference type="EMBL" id="NXH15010.1"/>
    </source>
</evidence>
<dbReference type="InterPro" id="IPR001584">
    <property type="entry name" value="Integrase_cat-core"/>
</dbReference>
<proteinExistence type="predicted"/>
<dbReference type="PANTHER" id="PTHR41694:SF3">
    <property type="entry name" value="RNA-DIRECTED DNA POLYMERASE-RELATED"/>
    <property type="match status" value="1"/>
</dbReference>
<keyword evidence="3" id="KW-0540">Nuclease</keyword>
<dbReference type="OrthoDB" id="9386368at2759"/>
<evidence type="ECO:0000256" key="2">
    <source>
        <dbReference type="ARBA" id="ARBA00022695"/>
    </source>
</evidence>